<sequence>MKKTTKTILIVSACFMGAGILAAAAGVAAGGWFGLQITRDGIRSSSSGSEPCRLEKTKLDEFTSIKIDIGSEADIEFVPSDDGHCYLEYTLNGNDAEPVWNIAGSTFTLKQNGVMSTGLFFAGSDFSWNSGPVIRLYIPDGASFSDIDINNDYGNIDLNSLSADTLTLNLDSGDLDMENLTAGTADIYLDYGDLDMNGCHFTDAEIETDSGSIEAEDTVADTLLLTNNYGDSTLKNTSVRSADLTVESGDLYLEADGLETLTGVNEYGDTTFVLRDAVENYTFDLLTEYGEISFSGDVPGRLISHDGSEMSYTSEADGSKKIEFTAESGDIKIQTK</sequence>
<comment type="caution">
    <text evidence="3">The sequence shown here is derived from an EMBL/GenBank/DDBJ whole genome shotgun (WGS) entry which is preliminary data.</text>
</comment>
<dbReference type="AlphaFoldDB" id="A0A9D2D9X1"/>
<reference evidence="3" key="1">
    <citation type="journal article" date="2021" name="PeerJ">
        <title>Extensive microbial diversity within the chicken gut microbiome revealed by metagenomics and culture.</title>
        <authorList>
            <person name="Gilroy R."/>
            <person name="Ravi A."/>
            <person name="Getino M."/>
            <person name="Pursley I."/>
            <person name="Horton D.L."/>
            <person name="Alikhan N.F."/>
            <person name="Baker D."/>
            <person name="Gharbi K."/>
            <person name="Hall N."/>
            <person name="Watson M."/>
            <person name="Adriaenssens E.M."/>
            <person name="Foster-Nyarko E."/>
            <person name="Jarju S."/>
            <person name="Secka A."/>
            <person name="Antonio M."/>
            <person name="Oren A."/>
            <person name="Chaudhuri R.R."/>
            <person name="La Ragione R."/>
            <person name="Hildebrand F."/>
            <person name="Pallen M.J."/>
        </authorList>
    </citation>
    <scope>NUCLEOTIDE SEQUENCE</scope>
    <source>
        <strain evidence="3">ChiGjej1B1-13045</strain>
    </source>
</reference>
<keyword evidence="1" id="KW-0732">Signal</keyword>
<accession>A0A9D2D9X1</accession>
<feature type="chain" id="PRO_5038723422" evidence="1">
    <location>
        <begin position="25"/>
        <end position="336"/>
    </location>
</feature>
<dbReference type="EMBL" id="DXCD01000091">
    <property type="protein sequence ID" value="HIZ12984.1"/>
    <property type="molecule type" value="Genomic_DNA"/>
</dbReference>
<reference evidence="3" key="2">
    <citation type="submission" date="2021-04" db="EMBL/GenBank/DDBJ databases">
        <authorList>
            <person name="Gilroy R."/>
        </authorList>
    </citation>
    <scope>NUCLEOTIDE SEQUENCE</scope>
    <source>
        <strain evidence="3">ChiGjej1B1-13045</strain>
    </source>
</reference>
<evidence type="ECO:0000256" key="1">
    <source>
        <dbReference type="SAM" id="SignalP"/>
    </source>
</evidence>
<gene>
    <name evidence="3" type="ORF">H9817_03515</name>
</gene>
<organism evidence="3 4">
    <name type="scientific">Candidatus Mediterraneibacter stercorigallinarum</name>
    <dbReference type="NCBI Taxonomy" id="2838686"/>
    <lineage>
        <taxon>Bacteria</taxon>
        <taxon>Bacillati</taxon>
        <taxon>Bacillota</taxon>
        <taxon>Clostridia</taxon>
        <taxon>Lachnospirales</taxon>
        <taxon>Lachnospiraceae</taxon>
        <taxon>Mediterraneibacter</taxon>
    </lineage>
</organism>
<dbReference type="Pfam" id="PF13349">
    <property type="entry name" value="DUF4097"/>
    <property type="match status" value="1"/>
</dbReference>
<evidence type="ECO:0000313" key="4">
    <source>
        <dbReference type="Proteomes" id="UP000824017"/>
    </source>
</evidence>
<name>A0A9D2D9X1_9FIRM</name>
<dbReference type="Gene3D" id="2.160.20.120">
    <property type="match status" value="1"/>
</dbReference>
<evidence type="ECO:0000313" key="3">
    <source>
        <dbReference type="EMBL" id="HIZ12984.1"/>
    </source>
</evidence>
<dbReference type="InterPro" id="IPR025164">
    <property type="entry name" value="Toastrack_DUF4097"/>
</dbReference>
<feature type="domain" description="DUF4097" evidence="2">
    <location>
        <begin position="64"/>
        <end position="333"/>
    </location>
</feature>
<feature type="signal peptide" evidence="1">
    <location>
        <begin position="1"/>
        <end position="24"/>
    </location>
</feature>
<dbReference type="Proteomes" id="UP000824017">
    <property type="component" value="Unassembled WGS sequence"/>
</dbReference>
<proteinExistence type="predicted"/>
<evidence type="ECO:0000259" key="2">
    <source>
        <dbReference type="Pfam" id="PF13349"/>
    </source>
</evidence>
<protein>
    <submittedName>
        <fullName evidence="3">DUF4097 domain-containing protein</fullName>
    </submittedName>
</protein>